<dbReference type="GO" id="GO:0004842">
    <property type="term" value="F:ubiquitin-protein transferase activity"/>
    <property type="evidence" value="ECO:0007669"/>
    <property type="project" value="InterPro"/>
</dbReference>
<reference evidence="6" key="1">
    <citation type="submission" date="2022-01" db="UniProtKB">
        <authorList>
            <consortium name="EnsemblMetazoa"/>
        </authorList>
    </citation>
    <scope>IDENTIFICATION</scope>
</reference>
<feature type="transmembrane region" description="Helical" evidence="4">
    <location>
        <begin position="373"/>
        <end position="397"/>
    </location>
</feature>
<evidence type="ECO:0000313" key="7">
    <source>
        <dbReference type="Proteomes" id="UP000494040"/>
    </source>
</evidence>
<keyword evidence="4" id="KW-0472">Membrane</keyword>
<dbReference type="Gene3D" id="3.30.40.10">
    <property type="entry name" value="Zinc/RING finger domain, C3HC4 (zinc finger)"/>
    <property type="match status" value="1"/>
</dbReference>
<dbReference type="EnsemblMetazoa" id="XM_014399705.2">
    <property type="protein sequence ID" value="XP_014255191.1"/>
    <property type="gene ID" value="LOC106669876"/>
</dbReference>
<sequence length="616" mass="71270">MRNRPPELFNQFLKMRSVCVALTLLLVYLILVFLAFRFLDIILWYQHGVPSTQIVNPLLLSVRQLKQLLEVRGVSYTGYVEKKELAQLVEDSADVVQGEVEELIESNLREKDRLSFAPSASHFTGSAHFYEEVEDTKDSVWLVQVVPTSKREPLLDDYTWTIVRNQVAPFAIRTGIFDCRVDSGLCKRKGWTKSLLLLAMPRGTKPKDKVIMRTCQLTRSSAIIEWLREQLSVRVKKVSSYDDLEKDWLHTSSNSTSNDKNISVKVLLLTHLLHPPLFLAALSIKFTGRITFGMFTVKKEETSKIGKVPAYLVITPDKTMVYGRRRMEHYNLKSMNAYLKSIQPEMNDFFLCSLLLVNMFAVLQFLQVCSDSWLRLIVASLWTIVVCNLLLFSGWLIAFRVLRWPIISSLCEWCLSAVRAIALSETGSLVRSDWLRLLRSTWLFVCSLFAFGFYACRKLSPGESSGTSWWDIYCLIRYQQPPLIEHEARDLIERLAVPSFWLQPMHHYDYIRDLPVWTFQLEKKVIKRDTPEAIETIMDSNDDNIINELTQRDLTFENQLTLECAICLDNYTPGVNIVSLPCSHNYHQNCISTWLYSGKHDCPICRWPAYRSKKLN</sequence>
<evidence type="ECO:0000256" key="4">
    <source>
        <dbReference type="SAM" id="Phobius"/>
    </source>
</evidence>
<evidence type="ECO:0000256" key="3">
    <source>
        <dbReference type="PROSITE-ProRule" id="PRU00175"/>
    </source>
</evidence>
<evidence type="ECO:0000259" key="5">
    <source>
        <dbReference type="PROSITE" id="PS50089"/>
    </source>
</evidence>
<organism evidence="6 7">
    <name type="scientific">Cimex lectularius</name>
    <name type="common">Bed bug</name>
    <name type="synonym">Acanthia lectularia</name>
    <dbReference type="NCBI Taxonomy" id="79782"/>
    <lineage>
        <taxon>Eukaryota</taxon>
        <taxon>Metazoa</taxon>
        <taxon>Ecdysozoa</taxon>
        <taxon>Arthropoda</taxon>
        <taxon>Hexapoda</taxon>
        <taxon>Insecta</taxon>
        <taxon>Pterygota</taxon>
        <taxon>Neoptera</taxon>
        <taxon>Paraneoptera</taxon>
        <taxon>Hemiptera</taxon>
        <taxon>Heteroptera</taxon>
        <taxon>Panheteroptera</taxon>
        <taxon>Cimicomorpha</taxon>
        <taxon>Cimicidae</taxon>
        <taxon>Cimex</taxon>
    </lineage>
</organism>
<evidence type="ECO:0000256" key="2">
    <source>
        <dbReference type="ARBA" id="ARBA00022833"/>
    </source>
</evidence>
<dbReference type="InterPro" id="IPR001841">
    <property type="entry name" value="Znf_RING"/>
</dbReference>
<evidence type="ECO:0000313" key="6">
    <source>
        <dbReference type="EnsemblMetazoa" id="XP_014255191.1"/>
    </source>
</evidence>
<dbReference type="PANTHER" id="PTHR15302">
    <property type="entry name" value="E3 UBIQUITIN-PROTEIN LIGASE RNF103"/>
    <property type="match status" value="1"/>
</dbReference>
<dbReference type="PANTHER" id="PTHR15302:SF0">
    <property type="entry name" value="E3 UBIQUITIN-PROTEIN LIGASE RNF103"/>
    <property type="match status" value="1"/>
</dbReference>
<dbReference type="Pfam" id="PF13639">
    <property type="entry name" value="zf-RING_2"/>
    <property type="match status" value="1"/>
</dbReference>
<protein>
    <recommendedName>
        <fullName evidence="5">RING-type domain-containing protein</fullName>
    </recommendedName>
</protein>
<dbReference type="SUPFAM" id="SSF57850">
    <property type="entry name" value="RING/U-box"/>
    <property type="match status" value="1"/>
</dbReference>
<feature type="transmembrane region" description="Helical" evidence="4">
    <location>
        <begin position="349"/>
        <end position="367"/>
    </location>
</feature>
<dbReference type="PROSITE" id="PS50089">
    <property type="entry name" value="ZF_RING_2"/>
    <property type="match status" value="1"/>
</dbReference>
<dbReference type="AlphaFoldDB" id="A0A8I6S1B4"/>
<keyword evidence="4" id="KW-1133">Transmembrane helix</keyword>
<dbReference type="OMA" id="PDWLAWP"/>
<dbReference type="Proteomes" id="UP000494040">
    <property type="component" value="Unassembled WGS sequence"/>
</dbReference>
<accession>A0A8I6S1B4</accession>
<dbReference type="GO" id="GO:0005783">
    <property type="term" value="C:endoplasmic reticulum"/>
    <property type="evidence" value="ECO:0007669"/>
    <property type="project" value="TreeGrafter"/>
</dbReference>
<feature type="transmembrane region" description="Helical" evidence="4">
    <location>
        <begin position="20"/>
        <end position="45"/>
    </location>
</feature>
<keyword evidence="1 3" id="KW-0479">Metal-binding</keyword>
<name>A0A8I6S1B4_CIMLE</name>
<evidence type="ECO:0000256" key="1">
    <source>
        <dbReference type="ARBA" id="ARBA00022771"/>
    </source>
</evidence>
<dbReference type="GO" id="GO:0016567">
    <property type="term" value="P:protein ubiquitination"/>
    <property type="evidence" value="ECO:0007669"/>
    <property type="project" value="InterPro"/>
</dbReference>
<dbReference type="InterPro" id="IPR042494">
    <property type="entry name" value="RNF103"/>
</dbReference>
<dbReference type="SMART" id="SM00184">
    <property type="entry name" value="RING"/>
    <property type="match status" value="1"/>
</dbReference>
<keyword evidence="4" id="KW-0812">Transmembrane</keyword>
<dbReference type="OrthoDB" id="21204at2759"/>
<dbReference type="GeneID" id="106669876"/>
<keyword evidence="2" id="KW-0862">Zinc</keyword>
<dbReference type="RefSeq" id="XP_014255191.1">
    <property type="nucleotide sequence ID" value="XM_014399705.2"/>
</dbReference>
<dbReference type="KEGG" id="clec:106669876"/>
<keyword evidence="7" id="KW-1185">Reference proteome</keyword>
<dbReference type="InterPro" id="IPR013083">
    <property type="entry name" value="Znf_RING/FYVE/PHD"/>
</dbReference>
<dbReference type="CDD" id="cd16473">
    <property type="entry name" value="RING-H2_RNF103"/>
    <property type="match status" value="1"/>
</dbReference>
<dbReference type="GO" id="GO:0036503">
    <property type="term" value="P:ERAD pathway"/>
    <property type="evidence" value="ECO:0007669"/>
    <property type="project" value="TreeGrafter"/>
</dbReference>
<keyword evidence="1 3" id="KW-0863">Zinc-finger</keyword>
<feature type="domain" description="RING-type" evidence="5">
    <location>
        <begin position="564"/>
        <end position="606"/>
    </location>
</feature>
<dbReference type="GO" id="GO:0008270">
    <property type="term" value="F:zinc ion binding"/>
    <property type="evidence" value="ECO:0007669"/>
    <property type="project" value="UniProtKB-KW"/>
</dbReference>
<proteinExistence type="predicted"/>